<keyword evidence="1 3" id="KW-0420">Kringle</keyword>
<dbReference type="GO" id="GO:0007508">
    <property type="term" value="P:larval heart development"/>
    <property type="evidence" value="ECO:0007669"/>
    <property type="project" value="TreeGrafter"/>
</dbReference>
<dbReference type="PANTHER" id="PTHR33395:SF22">
    <property type="entry name" value="REVERSE TRANSCRIPTASE DOMAIN-CONTAINING PROTEIN"/>
    <property type="match status" value="1"/>
</dbReference>
<evidence type="ECO:0000256" key="3">
    <source>
        <dbReference type="PROSITE-ProRule" id="PRU00121"/>
    </source>
</evidence>
<feature type="disulfide bond" evidence="3">
    <location>
        <begin position="833"/>
        <end position="856"/>
    </location>
</feature>
<keyword evidence="5" id="KW-1133">Transmembrane helix</keyword>
<feature type="compositionally biased region" description="Polar residues" evidence="4">
    <location>
        <begin position="428"/>
        <end position="439"/>
    </location>
</feature>
<feature type="compositionally biased region" description="Basic and acidic residues" evidence="4">
    <location>
        <begin position="84"/>
        <end position="129"/>
    </location>
</feature>
<gene>
    <name evidence="8" type="primary">LPA</name>
    <name evidence="8" type="ORF">BLAG_LOCUS20257</name>
</gene>
<feature type="compositionally biased region" description="Polar residues" evidence="4">
    <location>
        <begin position="130"/>
        <end position="142"/>
    </location>
</feature>
<dbReference type="PRINTS" id="PR00018">
    <property type="entry name" value="KRINGLE"/>
</dbReference>
<feature type="domain" description="C-type lectin" evidence="6">
    <location>
        <begin position="878"/>
        <end position="1002"/>
    </location>
</feature>
<feature type="region of interest" description="Disordered" evidence="4">
    <location>
        <begin position="1"/>
        <end position="148"/>
    </location>
</feature>
<feature type="transmembrane region" description="Helical" evidence="5">
    <location>
        <begin position="271"/>
        <end position="296"/>
    </location>
</feature>
<feature type="compositionally biased region" description="Basic and acidic residues" evidence="4">
    <location>
        <begin position="32"/>
        <end position="48"/>
    </location>
</feature>
<reference evidence="8" key="1">
    <citation type="submission" date="2022-01" db="EMBL/GenBank/DDBJ databases">
        <authorList>
            <person name="Braso-Vives M."/>
        </authorList>
    </citation>
    <scope>NUCLEOTIDE SEQUENCE</scope>
</reference>
<evidence type="ECO:0000256" key="4">
    <source>
        <dbReference type="SAM" id="MobiDB-lite"/>
    </source>
</evidence>
<dbReference type="Pfam" id="PF00051">
    <property type="entry name" value="Kringle"/>
    <property type="match status" value="1"/>
</dbReference>
<dbReference type="SUPFAM" id="SSF57440">
    <property type="entry name" value="Kringle-like"/>
    <property type="match status" value="1"/>
</dbReference>
<dbReference type="CDD" id="cd00108">
    <property type="entry name" value="KR"/>
    <property type="match status" value="1"/>
</dbReference>
<dbReference type="OrthoDB" id="418245at2759"/>
<keyword evidence="9" id="KW-1185">Reference proteome</keyword>
<dbReference type="InterPro" id="IPR000001">
    <property type="entry name" value="Kringle"/>
</dbReference>
<feature type="compositionally biased region" description="Basic and acidic residues" evidence="4">
    <location>
        <begin position="410"/>
        <end position="427"/>
    </location>
</feature>
<dbReference type="InterPro" id="IPR038178">
    <property type="entry name" value="Kringle_sf"/>
</dbReference>
<keyword evidence="5" id="KW-0472">Membrane</keyword>
<dbReference type="SMART" id="SM00130">
    <property type="entry name" value="KR"/>
    <property type="match status" value="1"/>
</dbReference>
<dbReference type="InterPro" id="IPR013806">
    <property type="entry name" value="Kringle-like"/>
</dbReference>
<protein>
    <submittedName>
        <fullName evidence="8">LPA protein</fullName>
    </submittedName>
</protein>
<dbReference type="CDD" id="cd01650">
    <property type="entry name" value="RT_nLTR_like"/>
    <property type="match status" value="1"/>
</dbReference>
<dbReference type="AlphaFoldDB" id="A0A8K0A0I0"/>
<dbReference type="EMBL" id="OV696691">
    <property type="protein sequence ID" value="CAH1266707.1"/>
    <property type="molecule type" value="Genomic_DNA"/>
</dbReference>
<dbReference type="InterPro" id="IPR018378">
    <property type="entry name" value="C-type_lectin_CS"/>
</dbReference>
<dbReference type="Pfam" id="PF14529">
    <property type="entry name" value="Exo_endo_phos_2"/>
    <property type="match status" value="1"/>
</dbReference>
<sequence length="1006" mass="111961">MSGTSCIERPLPDLPSLEDVKTDKEIDDDGDSKDPDSYLYHHADREVRQTGTQRIAPTKLGIYSQQLENVGFVDNKTYGPGASEEDKMQELSPIDPKDKESKKESPGTDEFHDDPDNNMRHNSDKDEINNPRQSGDQSQHGGQPTAEDAEVHWSEAGMFDNPMYAQGVLQQDDEAKFPGNGEFYDNPDNNVYHYIDEDVISNQRKPGDHNRRAKQPMTEGKDKTGPNGAGLIDNAMYTHGVSQQDDGAGDSADTTDAGFPGRFDMTHHRHFLLLVVIIAVTAVPVICAGAILVTYFTSTPEAHPPSLNSSLERSGTSSRPSPVPTTHIGSTLGNNIDTSPYTTVTADSNFSTALPTWTTADGETSANVSSTDSNLETNMSLQAGTPKAFTTSTTAKVSSRIAEGIRFDPVERTTREEPSTTHKRDFNSKNSNWLSNNITDNPGRQLENILLDYKLEQVLHEPTRRGNLLDLIITSHPAMCNQAGTMAPLGDSDHLTTFAKQKDTPEAWSLYRSQRNLVTALTRRAEATYIREVLTDVEGGNTRRFFKYTKAVLGQASMGVPALKMGTNILDTPRGKATALNDYFVQQTDLPGKDDSSPVFVPPVSPGTFLETLQVTVDDVRQQLLSLKVGKSCGPDDITPNLLRRVADPISGPLTKLFNMSLSLGQVPSRWKEANVTPIHKGGSRHAPNNYRPISLLNIIPKVLENIVNKRLMEHIRPMLTQYQSGFRAQDNTTLQLVRLVDEWTKAIDKGEVVGCVFLDLRKAFDKVWYNGLLAKLEGYGIPSCKVGDGASYRGTVSVTVTGKTCQRWDSQTPHEHDYMTKFPSSGLEENYCRKTTDWTEIWCFTTDPSSRWELCNIPDCDDVHKQNGACQEGYMPLGGHCVRLVPIKKSFWDAQRSCKTEGATLVMPKTKKFDQTLRALVESSGGEYDHWIGMWETGTFSKHDLGSWQWADGSLLATYDYQGWNQGEPSNNGRNYPLCVQYWRLRWDDDRCSDKNRYICQSRPA</sequence>
<feature type="region of interest" description="Disordered" evidence="4">
    <location>
        <begin position="202"/>
        <end position="233"/>
    </location>
</feature>
<evidence type="ECO:0000313" key="8">
    <source>
        <dbReference type="EMBL" id="CAH1266707.1"/>
    </source>
</evidence>
<dbReference type="GO" id="GO:0061343">
    <property type="term" value="P:cell adhesion involved in heart morphogenesis"/>
    <property type="evidence" value="ECO:0007669"/>
    <property type="project" value="TreeGrafter"/>
</dbReference>
<evidence type="ECO:0000313" key="9">
    <source>
        <dbReference type="Proteomes" id="UP000838412"/>
    </source>
</evidence>
<accession>A0A8K0A0I0</accession>
<dbReference type="Gene3D" id="3.10.100.10">
    <property type="entry name" value="Mannose-Binding Protein A, subunit A"/>
    <property type="match status" value="1"/>
</dbReference>
<evidence type="ECO:0000256" key="2">
    <source>
        <dbReference type="ARBA" id="ARBA00023157"/>
    </source>
</evidence>
<dbReference type="PANTHER" id="PTHR33395">
    <property type="entry name" value="TRANSCRIPTASE, PUTATIVE-RELATED-RELATED"/>
    <property type="match status" value="1"/>
</dbReference>
<feature type="region of interest" description="Disordered" evidence="4">
    <location>
        <begin position="302"/>
        <end position="340"/>
    </location>
</feature>
<proteinExistence type="predicted"/>
<dbReference type="SMART" id="SM00034">
    <property type="entry name" value="CLECT"/>
    <property type="match status" value="1"/>
</dbReference>
<comment type="caution">
    <text evidence="3">Lacks conserved residue(s) required for the propagation of feature annotation.</text>
</comment>
<keyword evidence="2 3" id="KW-1015">Disulfide bond</keyword>
<feature type="compositionally biased region" description="Polar residues" evidence="4">
    <location>
        <begin position="302"/>
        <end position="320"/>
    </location>
</feature>
<dbReference type="PROSITE" id="PS00615">
    <property type="entry name" value="C_TYPE_LECTIN_1"/>
    <property type="match status" value="1"/>
</dbReference>
<feature type="compositionally biased region" description="Polar residues" evidence="4">
    <location>
        <begin position="327"/>
        <end position="340"/>
    </location>
</feature>
<dbReference type="Proteomes" id="UP000838412">
    <property type="component" value="Chromosome 6"/>
</dbReference>
<feature type="region of interest" description="Disordered" evidence="4">
    <location>
        <begin position="410"/>
        <end position="439"/>
    </location>
</feature>
<evidence type="ECO:0000259" key="7">
    <source>
        <dbReference type="PROSITE" id="PS50070"/>
    </source>
</evidence>
<evidence type="ECO:0000259" key="6">
    <source>
        <dbReference type="PROSITE" id="PS50041"/>
    </source>
</evidence>
<dbReference type="InterPro" id="IPR001304">
    <property type="entry name" value="C-type_lectin-like"/>
</dbReference>
<dbReference type="SUPFAM" id="SSF56436">
    <property type="entry name" value="C-type lectin-like"/>
    <property type="match status" value="1"/>
</dbReference>
<dbReference type="Pfam" id="PF00059">
    <property type="entry name" value="Lectin_C"/>
    <property type="match status" value="1"/>
</dbReference>
<dbReference type="GO" id="GO:0003824">
    <property type="term" value="F:catalytic activity"/>
    <property type="evidence" value="ECO:0007669"/>
    <property type="project" value="InterPro"/>
</dbReference>
<dbReference type="PROSITE" id="PS50041">
    <property type="entry name" value="C_TYPE_LECTIN_2"/>
    <property type="match status" value="1"/>
</dbReference>
<dbReference type="PROSITE" id="PS50070">
    <property type="entry name" value="KRINGLE_2"/>
    <property type="match status" value="1"/>
</dbReference>
<dbReference type="InterPro" id="IPR016186">
    <property type="entry name" value="C-type_lectin-like/link_sf"/>
</dbReference>
<dbReference type="Gene3D" id="2.40.20.10">
    <property type="entry name" value="Plasminogen Kringle 4"/>
    <property type="match status" value="1"/>
</dbReference>
<keyword evidence="5" id="KW-0812">Transmembrane</keyword>
<evidence type="ECO:0000256" key="1">
    <source>
        <dbReference type="ARBA" id="ARBA00022572"/>
    </source>
</evidence>
<dbReference type="InterPro" id="IPR005135">
    <property type="entry name" value="Endo/exonuclease/phosphatase"/>
</dbReference>
<evidence type="ECO:0000256" key="5">
    <source>
        <dbReference type="SAM" id="Phobius"/>
    </source>
</evidence>
<dbReference type="CDD" id="cd00037">
    <property type="entry name" value="CLECT"/>
    <property type="match status" value="1"/>
</dbReference>
<dbReference type="InterPro" id="IPR016187">
    <property type="entry name" value="CTDL_fold"/>
</dbReference>
<feature type="domain" description="Kringle" evidence="7">
    <location>
        <begin position="784"/>
        <end position="861"/>
    </location>
</feature>
<dbReference type="GO" id="GO:0031012">
    <property type="term" value="C:extracellular matrix"/>
    <property type="evidence" value="ECO:0007669"/>
    <property type="project" value="TreeGrafter"/>
</dbReference>
<organism evidence="8 9">
    <name type="scientific">Branchiostoma lanceolatum</name>
    <name type="common">Common lancelet</name>
    <name type="synonym">Amphioxus lanceolatum</name>
    <dbReference type="NCBI Taxonomy" id="7740"/>
    <lineage>
        <taxon>Eukaryota</taxon>
        <taxon>Metazoa</taxon>
        <taxon>Chordata</taxon>
        <taxon>Cephalochordata</taxon>
        <taxon>Leptocardii</taxon>
        <taxon>Amphioxiformes</taxon>
        <taxon>Branchiostomatidae</taxon>
        <taxon>Branchiostoma</taxon>
    </lineage>
</organism>
<name>A0A8K0A0I0_BRALA</name>